<comment type="caution">
    <text evidence="1">The sequence shown here is derived from an EMBL/GenBank/DDBJ whole genome shotgun (WGS) entry which is preliminary data.</text>
</comment>
<protein>
    <submittedName>
        <fullName evidence="1">Uncharacterized protein</fullName>
    </submittedName>
</protein>
<evidence type="ECO:0000313" key="2">
    <source>
        <dbReference type="Proteomes" id="UP000635565"/>
    </source>
</evidence>
<dbReference type="EMBL" id="BNJJ01000026">
    <property type="protein sequence ID" value="GHO88646.1"/>
    <property type="molecule type" value="Genomic_DNA"/>
</dbReference>
<name>A0ABQ3VTK5_9CHLR</name>
<evidence type="ECO:0000313" key="1">
    <source>
        <dbReference type="EMBL" id="GHO88646.1"/>
    </source>
</evidence>
<keyword evidence="2" id="KW-1185">Reference proteome</keyword>
<proteinExistence type="predicted"/>
<gene>
    <name evidence="1" type="ORF">KSZ_66520</name>
</gene>
<reference evidence="1 2" key="1">
    <citation type="journal article" date="2021" name="Int. J. Syst. Evol. Microbiol.">
        <title>Reticulibacter mediterranei gen. nov., sp. nov., within the new family Reticulibacteraceae fam. nov., and Ktedonospora formicarum gen. nov., sp. nov., Ktedonobacter robiniae sp. nov., Dictyobacter formicarum sp. nov. and Dictyobacter arantiisoli sp. nov., belonging to the class Ktedonobacteria.</title>
        <authorList>
            <person name="Yabe S."/>
            <person name="Zheng Y."/>
            <person name="Wang C.M."/>
            <person name="Sakai Y."/>
            <person name="Abe K."/>
            <person name="Yokota A."/>
            <person name="Donadio S."/>
            <person name="Cavaletti L."/>
            <person name="Monciardini P."/>
        </authorList>
    </citation>
    <scope>NUCLEOTIDE SEQUENCE [LARGE SCALE GENOMIC DNA]</scope>
    <source>
        <strain evidence="1 2">SOSP1-9</strain>
    </source>
</reference>
<dbReference type="Proteomes" id="UP000635565">
    <property type="component" value="Unassembled WGS sequence"/>
</dbReference>
<organism evidence="1 2">
    <name type="scientific">Dictyobacter formicarum</name>
    <dbReference type="NCBI Taxonomy" id="2778368"/>
    <lineage>
        <taxon>Bacteria</taxon>
        <taxon>Bacillati</taxon>
        <taxon>Chloroflexota</taxon>
        <taxon>Ktedonobacteria</taxon>
        <taxon>Ktedonobacterales</taxon>
        <taxon>Dictyobacteraceae</taxon>
        <taxon>Dictyobacter</taxon>
    </lineage>
</organism>
<accession>A0ABQ3VTK5</accession>
<sequence>MIRNRHARDSSSNIGNFLFKVCANVLLHTPILTLDMQPHQYYRTTLPGVIERTPNTKALIARDGRTLNLNHETVDHVPGMINRFVV</sequence>